<dbReference type="InterPro" id="IPR027417">
    <property type="entry name" value="P-loop_NTPase"/>
</dbReference>
<feature type="domain" description="ABC transporter" evidence="4">
    <location>
        <begin position="394"/>
        <end position="620"/>
    </location>
</feature>
<dbReference type="SUPFAM" id="SSF52540">
    <property type="entry name" value="P-loop containing nucleoside triphosphate hydrolases"/>
    <property type="match status" value="1"/>
</dbReference>
<evidence type="ECO:0000256" key="2">
    <source>
        <dbReference type="ARBA" id="ARBA00022840"/>
    </source>
</evidence>
<dbReference type="eggNOG" id="COG2401">
    <property type="taxonomic scope" value="Bacteria"/>
</dbReference>
<dbReference type="GO" id="GO:0016887">
    <property type="term" value="F:ATP hydrolysis activity"/>
    <property type="evidence" value="ECO:0007669"/>
    <property type="project" value="InterPro"/>
</dbReference>
<dbReference type="InterPro" id="IPR016181">
    <property type="entry name" value="Acyl_CoA_acyltransferase"/>
</dbReference>
<dbReference type="InterPro" id="IPR007374">
    <property type="entry name" value="ASCH_domain"/>
</dbReference>
<dbReference type="GO" id="GO:0005886">
    <property type="term" value="C:plasma membrane"/>
    <property type="evidence" value="ECO:0007669"/>
    <property type="project" value="TreeGrafter"/>
</dbReference>
<dbReference type="SUPFAM" id="SSF55729">
    <property type="entry name" value="Acyl-CoA N-acyltransferases (Nat)"/>
    <property type="match status" value="1"/>
</dbReference>
<dbReference type="EMBL" id="CP001807">
    <property type="protein sequence ID" value="ACY48829.1"/>
    <property type="molecule type" value="Genomic_DNA"/>
</dbReference>
<feature type="region of interest" description="Disordered" evidence="3">
    <location>
        <begin position="717"/>
        <end position="744"/>
    </location>
</feature>
<evidence type="ECO:0000256" key="3">
    <source>
        <dbReference type="SAM" id="MobiDB-lite"/>
    </source>
</evidence>
<organism evidence="5 6">
    <name type="scientific">Rhodothermus marinus (strain ATCC 43812 / DSM 4252 / R-10)</name>
    <name type="common">Rhodothermus obamensis</name>
    <dbReference type="NCBI Taxonomy" id="518766"/>
    <lineage>
        <taxon>Bacteria</taxon>
        <taxon>Pseudomonadati</taxon>
        <taxon>Rhodothermota</taxon>
        <taxon>Rhodothermia</taxon>
        <taxon>Rhodothermales</taxon>
        <taxon>Rhodothermaceae</taxon>
        <taxon>Rhodothermus</taxon>
    </lineage>
</organism>
<dbReference type="OrthoDB" id="9782239at2"/>
<dbReference type="Pfam" id="PF04266">
    <property type="entry name" value="ASCH"/>
    <property type="match status" value="1"/>
</dbReference>
<dbReference type="SMART" id="SM00382">
    <property type="entry name" value="AAA"/>
    <property type="match status" value="1"/>
</dbReference>
<dbReference type="KEGG" id="rmr:Rmar_1946"/>
<evidence type="ECO:0000256" key="1">
    <source>
        <dbReference type="ARBA" id="ARBA00022741"/>
    </source>
</evidence>
<dbReference type="STRING" id="518766.Rmar_1946"/>
<gene>
    <name evidence="5" type="ordered locus">Rmar_1946</name>
</gene>
<dbReference type="Proteomes" id="UP000002221">
    <property type="component" value="Chromosome"/>
</dbReference>
<dbReference type="InterPro" id="IPR015947">
    <property type="entry name" value="PUA-like_sf"/>
</dbReference>
<dbReference type="HOGENOM" id="CLU_437379_0_0_10"/>
<protein>
    <submittedName>
        <fullName evidence="5">ABC transporter related protein</fullName>
    </submittedName>
</protein>
<feature type="compositionally biased region" description="Polar residues" evidence="3">
    <location>
        <begin position="733"/>
        <end position="744"/>
    </location>
</feature>
<reference evidence="5 6" key="1">
    <citation type="journal article" date="2009" name="Stand. Genomic Sci.">
        <title>Complete genome sequence of Rhodothermus marinus type strain (R-10).</title>
        <authorList>
            <person name="Nolan M."/>
            <person name="Tindall B.J."/>
            <person name="Pomrenke H."/>
            <person name="Lapidus A."/>
            <person name="Copeland A."/>
            <person name="Glavina Del Rio T."/>
            <person name="Lucas S."/>
            <person name="Chen F."/>
            <person name="Tice H."/>
            <person name="Cheng J.F."/>
            <person name="Saunders E."/>
            <person name="Han C."/>
            <person name="Bruce D."/>
            <person name="Goodwin L."/>
            <person name="Chain P."/>
            <person name="Pitluck S."/>
            <person name="Ovchinikova G."/>
            <person name="Pati A."/>
            <person name="Ivanova N."/>
            <person name="Mavromatis K."/>
            <person name="Chen A."/>
            <person name="Palaniappan K."/>
            <person name="Land M."/>
            <person name="Hauser L."/>
            <person name="Chang Y.J."/>
            <person name="Jeffries C.D."/>
            <person name="Brettin T."/>
            <person name="Goker M."/>
            <person name="Bristow J."/>
            <person name="Eisen J.A."/>
            <person name="Markowitz V."/>
            <person name="Hugenholtz P."/>
            <person name="Kyrpides N.C."/>
            <person name="Klenk H.P."/>
            <person name="Detter J.C."/>
        </authorList>
    </citation>
    <scope>NUCLEOTIDE SEQUENCE [LARGE SCALE GENOMIC DNA]</scope>
    <source>
        <strain evidence="6">ATCC 43812 / DSM 4252 / R-10</strain>
    </source>
</reference>
<dbReference type="GO" id="GO:0005524">
    <property type="term" value="F:ATP binding"/>
    <property type="evidence" value="ECO:0007669"/>
    <property type="project" value="UniProtKB-KW"/>
</dbReference>
<dbReference type="SMART" id="SM01022">
    <property type="entry name" value="ASCH"/>
    <property type="match status" value="1"/>
</dbReference>
<dbReference type="Gene3D" id="3.40.630.30">
    <property type="match status" value="1"/>
</dbReference>
<dbReference type="CDD" id="cd00267">
    <property type="entry name" value="ABC_ATPase"/>
    <property type="match status" value="1"/>
</dbReference>
<keyword evidence="1" id="KW-0547">Nucleotide-binding</keyword>
<dbReference type="PROSITE" id="PS50893">
    <property type="entry name" value="ABC_TRANSPORTER_2"/>
    <property type="match status" value="1"/>
</dbReference>
<dbReference type="InterPro" id="IPR003439">
    <property type="entry name" value="ABC_transporter-like_ATP-bd"/>
</dbReference>
<dbReference type="RefSeq" id="WP_012844440.1">
    <property type="nucleotide sequence ID" value="NC_013501.1"/>
</dbReference>
<dbReference type="GO" id="GO:0022857">
    <property type="term" value="F:transmembrane transporter activity"/>
    <property type="evidence" value="ECO:0007669"/>
    <property type="project" value="TreeGrafter"/>
</dbReference>
<dbReference type="Gene3D" id="3.40.50.300">
    <property type="entry name" value="P-loop containing nucleotide triphosphate hydrolases"/>
    <property type="match status" value="1"/>
</dbReference>
<name>D0MKB7_RHOM4</name>
<dbReference type="InterPro" id="IPR015854">
    <property type="entry name" value="ABC_transpr_LolD-like"/>
</dbReference>
<dbReference type="PANTHER" id="PTHR24220">
    <property type="entry name" value="IMPORT ATP-BINDING PROTEIN"/>
    <property type="match status" value="1"/>
</dbReference>
<keyword evidence="6" id="KW-1185">Reference proteome</keyword>
<dbReference type="SUPFAM" id="SSF88697">
    <property type="entry name" value="PUA domain-like"/>
    <property type="match status" value="1"/>
</dbReference>
<dbReference type="AlphaFoldDB" id="D0MKB7"/>
<dbReference type="InterPro" id="IPR003593">
    <property type="entry name" value="AAA+_ATPase"/>
</dbReference>
<evidence type="ECO:0000313" key="5">
    <source>
        <dbReference type="EMBL" id="ACY48829.1"/>
    </source>
</evidence>
<accession>D0MKB7</accession>
<keyword evidence="2" id="KW-0067">ATP-binding</keyword>
<evidence type="ECO:0000313" key="6">
    <source>
        <dbReference type="Proteomes" id="UP000002221"/>
    </source>
</evidence>
<dbReference type="Gene3D" id="2.30.130.30">
    <property type="entry name" value="Hypothetical protein"/>
    <property type="match status" value="1"/>
</dbReference>
<evidence type="ECO:0000259" key="4">
    <source>
        <dbReference type="PROSITE" id="PS50893"/>
    </source>
</evidence>
<proteinExistence type="predicted"/>
<dbReference type="Pfam" id="PF00005">
    <property type="entry name" value="ABC_tran"/>
    <property type="match status" value="1"/>
</dbReference>
<sequence>MRGQIKNIELARPSYRYLAFVEVETDDGNRWRLPMTGTVAQWLRVGQRVQLAAEKPQPGFDDYSLRTARVAVWPLFERIYTLERRSLFSDRVLYRYRLRAREARYERDYAAIVELEQYHYASRERVLALWYCERCGTYRAANARPDCPAGHGPMRFHDLKDATRASRFLVLELLDRQPYEPEVVGYVRVDPPLPLLHRRRPDGTLDRDIRRRIFPPEWFDHPFHPNQDVPPEAWWDEQGKVLARARSPVARLARVVVHPDYRADGLGVQALHCMMDWVRERWIPDMRLPKRAVETVAQMARFHPFMEKAGFVFLFETGSGRPALYLPLDETAREAIERFLQEDELARAHGGRLYRPRFTPVEPLSGPVVLHRVTKTYHNRLNLEGLSEPVREALEAFGVEEREIQTYVFRDADFRLEPGTVNAIVGASGSGKTTLLRMLIGAATGRDDPLYRADEGEIRMPDNVRLQALIPGEAEPELGTQPVLESLYRITGDAALAIEILNAAGLADAVLFRAPYAELSTGQKARVQLAWALAHRPNLLLIDEFAAHLDPRMAARVGRKLAELARTHGITLVLVTHRPELLRVLEPDTIYMVGYGTLFRADELPELGLFIREPYASFVVEGKKTWEIRKHPTRVRGRIGIISGGKVIGTAEIRETRGPFSVEELGAHADKHLADAETLEAYAQGRPLYAWVMERARRLDRPVPIRRRPGHQLWVRLRAEDQQGASDQDESAGASTDTSLGKQR</sequence>